<dbReference type="SMART" id="SM00421">
    <property type="entry name" value="HTH_LUXR"/>
    <property type="match status" value="1"/>
</dbReference>
<dbReference type="PANTHER" id="PTHR34293:SF1">
    <property type="entry name" value="HTH-TYPE TRANSCRIPTIONAL REGULATOR TRMBL2"/>
    <property type="match status" value="1"/>
</dbReference>
<comment type="caution">
    <text evidence="2">The sequence shown here is derived from an EMBL/GenBank/DDBJ whole genome shotgun (WGS) entry which is preliminary data.</text>
</comment>
<dbReference type="InterPro" id="IPR036388">
    <property type="entry name" value="WH-like_DNA-bd_sf"/>
</dbReference>
<proteinExistence type="predicted"/>
<dbReference type="InterPro" id="IPR051797">
    <property type="entry name" value="TrmB-like"/>
</dbReference>
<dbReference type="EMBL" id="BAAAZA010000019">
    <property type="protein sequence ID" value="GAA3884235.1"/>
    <property type="molecule type" value="Genomic_DNA"/>
</dbReference>
<keyword evidence="3" id="KW-1185">Reference proteome</keyword>
<sequence>MEMEFDVVGLSDETQLVYTALVGRPRSTASQVAGACGMSVRAVGRLLSVLVKDGLATRSAGRPPHFTAAAPDVAVSELIQERERRLDSARSLVQQLAEKHREAHRISDPNIAVELLTSHEDISAAVQRLTQGARRQVRAFDRPPYVDRPGSNLDNQRRRQRTGVVHRVIYDRAAVDWPGRLQEDILPSIRAGEQARVLPELPLKLVISDDRSAIIPFSLAPGGHSAAYLIQPSPMLVALEALFEVEWERATPLRDTRAPVERPGSPDAETLALLRLLSSGCADAAIARTLGWSQRTTQRRIHRLMAELGADTRFQAAAQAARRGWLQ</sequence>
<evidence type="ECO:0000259" key="1">
    <source>
        <dbReference type="SMART" id="SM00421"/>
    </source>
</evidence>
<evidence type="ECO:0000313" key="2">
    <source>
        <dbReference type="EMBL" id="GAA3884235.1"/>
    </source>
</evidence>
<dbReference type="InterPro" id="IPR002831">
    <property type="entry name" value="Tscrpt_reg_TrmB_N"/>
</dbReference>
<protein>
    <submittedName>
        <fullName evidence="2">LuxR family transcriptional regulator</fullName>
    </submittedName>
</protein>
<reference evidence="3" key="1">
    <citation type="journal article" date="2019" name="Int. J. Syst. Evol. Microbiol.">
        <title>The Global Catalogue of Microorganisms (GCM) 10K type strain sequencing project: providing services to taxonomists for standard genome sequencing and annotation.</title>
        <authorList>
            <consortium name="The Broad Institute Genomics Platform"/>
            <consortium name="The Broad Institute Genome Sequencing Center for Infectious Disease"/>
            <person name="Wu L."/>
            <person name="Ma J."/>
        </authorList>
    </citation>
    <scope>NUCLEOTIDE SEQUENCE [LARGE SCALE GENOMIC DNA]</scope>
    <source>
        <strain evidence="3">JCM 16578</strain>
    </source>
</reference>
<dbReference type="InterPro" id="IPR036390">
    <property type="entry name" value="WH_DNA-bd_sf"/>
</dbReference>
<dbReference type="PANTHER" id="PTHR34293">
    <property type="entry name" value="HTH-TYPE TRANSCRIPTIONAL REGULATOR TRMBL2"/>
    <property type="match status" value="1"/>
</dbReference>
<dbReference type="Gene3D" id="1.10.10.10">
    <property type="entry name" value="Winged helix-like DNA-binding domain superfamily/Winged helix DNA-binding domain"/>
    <property type="match status" value="2"/>
</dbReference>
<dbReference type="InterPro" id="IPR000792">
    <property type="entry name" value="Tscrpt_reg_LuxR_C"/>
</dbReference>
<dbReference type="Proteomes" id="UP001501563">
    <property type="component" value="Unassembled WGS sequence"/>
</dbReference>
<evidence type="ECO:0000313" key="3">
    <source>
        <dbReference type="Proteomes" id="UP001501563"/>
    </source>
</evidence>
<dbReference type="SUPFAM" id="SSF46785">
    <property type="entry name" value="Winged helix' DNA-binding domain"/>
    <property type="match status" value="1"/>
</dbReference>
<dbReference type="Pfam" id="PF01978">
    <property type="entry name" value="TrmB"/>
    <property type="match status" value="1"/>
</dbReference>
<name>A0ABP7KQ87_9ACTN</name>
<dbReference type="SUPFAM" id="SSF46894">
    <property type="entry name" value="C-terminal effector domain of the bipartite response regulators"/>
    <property type="match status" value="1"/>
</dbReference>
<feature type="domain" description="HTH luxR-type" evidence="1">
    <location>
        <begin position="263"/>
        <end position="320"/>
    </location>
</feature>
<dbReference type="InterPro" id="IPR016032">
    <property type="entry name" value="Sig_transdc_resp-reg_C-effctor"/>
</dbReference>
<organism evidence="2 3">
    <name type="scientific">Streptomyces lannensis</name>
    <dbReference type="NCBI Taxonomy" id="766498"/>
    <lineage>
        <taxon>Bacteria</taxon>
        <taxon>Bacillati</taxon>
        <taxon>Actinomycetota</taxon>
        <taxon>Actinomycetes</taxon>
        <taxon>Kitasatosporales</taxon>
        <taxon>Streptomycetaceae</taxon>
        <taxon>Streptomyces</taxon>
    </lineage>
</organism>
<gene>
    <name evidence="2" type="ORF">GCM10022207_59170</name>
</gene>
<accession>A0ABP7KQ87</accession>